<dbReference type="PROSITE" id="PS51000">
    <property type="entry name" value="HTH_DEOR_2"/>
    <property type="match status" value="1"/>
</dbReference>
<comment type="caution">
    <text evidence="4">The sequence shown here is derived from an EMBL/GenBank/DDBJ whole genome shotgun (WGS) entry which is preliminary data.</text>
</comment>
<reference evidence="4 5" key="1">
    <citation type="journal article" date="2018" name="BMC Genomics">
        <title>Whole genome sequencing and function prediction of 133 gut anaerobes isolated from chicken caecum in pure cultures.</title>
        <authorList>
            <person name="Medvecky M."/>
            <person name="Cejkova D."/>
            <person name="Polansky O."/>
            <person name="Karasova D."/>
            <person name="Kubasova T."/>
            <person name="Cizek A."/>
            <person name="Rychlik I."/>
        </authorList>
    </citation>
    <scope>NUCLEOTIDE SEQUENCE [LARGE SCALE GENOMIC DNA]</scope>
    <source>
        <strain evidence="4 5">An13</strain>
    </source>
</reference>
<dbReference type="SMART" id="SM00420">
    <property type="entry name" value="HTH_DEOR"/>
    <property type="match status" value="1"/>
</dbReference>
<dbReference type="SUPFAM" id="SSF46785">
    <property type="entry name" value="Winged helix' DNA-binding domain"/>
    <property type="match status" value="1"/>
</dbReference>
<evidence type="ECO:0000313" key="5">
    <source>
        <dbReference type="Proteomes" id="UP000195305"/>
    </source>
</evidence>
<evidence type="ECO:0000313" key="4">
    <source>
        <dbReference type="EMBL" id="OUQ32191.1"/>
    </source>
</evidence>
<gene>
    <name evidence="4" type="ORF">B5E75_12490</name>
</gene>
<dbReference type="AlphaFoldDB" id="A0A1Y4ST82"/>
<accession>A0A1Y4ST82</accession>
<keyword evidence="2" id="KW-0804">Transcription</keyword>
<dbReference type="GO" id="GO:0003700">
    <property type="term" value="F:DNA-binding transcription factor activity"/>
    <property type="evidence" value="ECO:0007669"/>
    <property type="project" value="InterPro"/>
</dbReference>
<dbReference type="OrthoDB" id="9797223at2"/>
<dbReference type="EMBL" id="NFLJ01000045">
    <property type="protein sequence ID" value="OUQ32191.1"/>
    <property type="molecule type" value="Genomic_DNA"/>
</dbReference>
<feature type="domain" description="HTH deoR-type" evidence="3">
    <location>
        <begin position="3"/>
        <end position="58"/>
    </location>
</feature>
<dbReference type="Pfam" id="PF08220">
    <property type="entry name" value="HTH_DeoR"/>
    <property type="match status" value="1"/>
</dbReference>
<dbReference type="InterPro" id="IPR037171">
    <property type="entry name" value="NagB/RpiA_transferase-like"/>
</dbReference>
<dbReference type="RefSeq" id="WP_087359742.1">
    <property type="nucleotide sequence ID" value="NZ_NFLJ01000045.1"/>
</dbReference>
<dbReference type="SUPFAM" id="SSF100950">
    <property type="entry name" value="NagB/RpiA/CoA transferase-like"/>
    <property type="match status" value="1"/>
</dbReference>
<dbReference type="SMART" id="SM01134">
    <property type="entry name" value="DeoRC"/>
    <property type="match status" value="1"/>
</dbReference>
<dbReference type="InterPro" id="IPR001034">
    <property type="entry name" value="DeoR_HTH"/>
</dbReference>
<sequence length="253" mass="29157">MFAKERQEDIVRQVNLSGHVKVKELSLKYQVTEDCIRKDLSLLEKKGLLKKTYGGAMSLRKNPHLYSSIQRKDMNDKQRQEIAKKVISLLENQDTIYLDISRTNVEVAHLLNASSLSLIVITNMIEILDVLKDNQNISVVFIGGELNKERDGFWGGLSLQMIQQFKIDKAFLGVVGVQFNNGDVSTYYIEDGLMKQRVMKQSQRNYLLCETRKLSEDGQFIYGNLKDVDGLILSDVLNQDYQEYMKIYDIEML</sequence>
<proteinExistence type="predicted"/>
<dbReference type="InterPro" id="IPR050313">
    <property type="entry name" value="Carb_Metab_HTH_regulators"/>
</dbReference>
<dbReference type="Proteomes" id="UP000195305">
    <property type="component" value="Unassembled WGS sequence"/>
</dbReference>
<organism evidence="4 5">
    <name type="scientific">Massilimicrobiota timonensis</name>
    <dbReference type="NCBI Taxonomy" id="1776392"/>
    <lineage>
        <taxon>Bacteria</taxon>
        <taxon>Bacillati</taxon>
        <taxon>Bacillota</taxon>
        <taxon>Erysipelotrichia</taxon>
        <taxon>Erysipelotrichales</taxon>
        <taxon>Erysipelotrichaceae</taxon>
        <taxon>Massilimicrobiota</taxon>
    </lineage>
</organism>
<evidence type="ECO:0000256" key="2">
    <source>
        <dbReference type="ARBA" id="ARBA00023163"/>
    </source>
</evidence>
<evidence type="ECO:0000256" key="1">
    <source>
        <dbReference type="ARBA" id="ARBA00023015"/>
    </source>
</evidence>
<evidence type="ECO:0000259" key="3">
    <source>
        <dbReference type="PROSITE" id="PS51000"/>
    </source>
</evidence>
<protein>
    <recommendedName>
        <fullName evidence="3">HTH deoR-type domain-containing protein</fullName>
    </recommendedName>
</protein>
<dbReference type="InterPro" id="IPR014036">
    <property type="entry name" value="DeoR-like_C"/>
</dbReference>
<keyword evidence="5" id="KW-1185">Reference proteome</keyword>
<dbReference type="PANTHER" id="PTHR30363">
    <property type="entry name" value="HTH-TYPE TRANSCRIPTIONAL REGULATOR SRLR-RELATED"/>
    <property type="match status" value="1"/>
</dbReference>
<dbReference type="InterPro" id="IPR036390">
    <property type="entry name" value="WH_DNA-bd_sf"/>
</dbReference>
<keyword evidence="1" id="KW-0805">Transcription regulation</keyword>
<dbReference type="Pfam" id="PF00455">
    <property type="entry name" value="DeoRC"/>
    <property type="match status" value="1"/>
</dbReference>
<dbReference type="PANTHER" id="PTHR30363:SF51">
    <property type="entry name" value="HTH-TYPE TRANSCRIPTIONAL REPRESSOR GLCR"/>
    <property type="match status" value="1"/>
</dbReference>
<name>A0A1Y4ST82_9FIRM</name>